<feature type="transmembrane region" description="Helical" evidence="1">
    <location>
        <begin position="331"/>
        <end position="349"/>
    </location>
</feature>
<dbReference type="InterPro" id="IPR053285">
    <property type="entry name" value="Thylakoid_lumenal_pentapeptide"/>
</dbReference>
<gene>
    <name evidence="3" type="ORF">CCMP2556_LOCUS55714</name>
</gene>
<evidence type="ECO:0000256" key="1">
    <source>
        <dbReference type="SAM" id="Phobius"/>
    </source>
</evidence>
<keyword evidence="4" id="KW-1185">Reference proteome</keyword>
<dbReference type="Proteomes" id="UP001642484">
    <property type="component" value="Unassembled WGS sequence"/>
</dbReference>
<name>A0ABP0T231_9DINO</name>
<evidence type="ECO:0000313" key="4">
    <source>
        <dbReference type="Proteomes" id="UP001642484"/>
    </source>
</evidence>
<dbReference type="PANTHER" id="PTHR47121">
    <property type="entry name" value="THYLAKOID LUMENAL PROTEIN TL20.3, CHLOROPLASTIC"/>
    <property type="match status" value="1"/>
</dbReference>
<feature type="transmembrane region" description="Helical" evidence="1">
    <location>
        <begin position="281"/>
        <end position="310"/>
    </location>
</feature>
<accession>A0ABP0T231</accession>
<reference evidence="3 4" key="1">
    <citation type="submission" date="2024-02" db="EMBL/GenBank/DDBJ databases">
        <authorList>
            <person name="Chen Y."/>
            <person name="Shah S."/>
            <person name="Dougan E. K."/>
            <person name="Thang M."/>
            <person name="Chan C."/>
        </authorList>
    </citation>
    <scope>NUCLEOTIDE SEQUENCE [LARGE SCALE GENOMIC DNA]</scope>
</reference>
<proteinExistence type="predicted"/>
<keyword evidence="1" id="KW-1133">Transmembrane helix</keyword>
<evidence type="ECO:0000313" key="3">
    <source>
        <dbReference type="EMBL" id="CAK9118697.1"/>
    </source>
</evidence>
<dbReference type="EMBL" id="CAXAMN010029083">
    <property type="protein sequence ID" value="CAK9118697.1"/>
    <property type="molecule type" value="Genomic_DNA"/>
</dbReference>
<dbReference type="PANTHER" id="PTHR47121:SF2">
    <property type="entry name" value="THYLAKOID LUMENAL PROTEIN TL20.3, CHLOROPLASTIC"/>
    <property type="match status" value="1"/>
</dbReference>
<comment type="caution">
    <text evidence="3">The sequence shown here is derived from an EMBL/GenBank/DDBJ whole genome shotgun (WGS) entry which is preliminary data.</text>
</comment>
<keyword evidence="2" id="KW-0732">Signal</keyword>
<feature type="transmembrane region" description="Helical" evidence="1">
    <location>
        <begin position="246"/>
        <end position="269"/>
    </location>
</feature>
<dbReference type="Pfam" id="PF25296">
    <property type="entry name" value="Decapeptide"/>
    <property type="match status" value="3"/>
</dbReference>
<keyword evidence="1" id="KW-0472">Membrane</keyword>
<evidence type="ECO:0000256" key="2">
    <source>
        <dbReference type="SAM" id="SignalP"/>
    </source>
</evidence>
<keyword evidence="1" id="KW-0812">Transmembrane</keyword>
<feature type="chain" id="PRO_5047242189" evidence="2">
    <location>
        <begin position="23"/>
        <end position="1011"/>
    </location>
</feature>
<dbReference type="InterPro" id="IPR057481">
    <property type="entry name" value="Decapeptide"/>
</dbReference>
<sequence length="1011" mass="112297">MAWIPVPNVVGLLSWMVEMCSSKMWKHCTSDLKCRTESLPSLLVQPPQRFLPELAGVEEEESEARLHYWGAILLLSPPMMAVICESMRLCFYCAKHLHGKLAKGSTSSTGYRQLELKEDERNDLESPMIATEPNHPFKGPHTMFIIPLMVYHLTCAGVVTLAIFKGWLLSDGGGLAWELWVVWQQLCLWNLFLQNLVRCTTLDSHALKASTCTTVLAYTAPFASEMADTMKDWVVTGLCILHAKTWIGFLIGAAIAGVEVSAIAMGWITLRKFSYSFVFLLALYIALFVVRFHLWVLIFGSIGGASLLFLMDLFNRSRWWGIVTGCDWRQLLPYIVAISFGLPICYMLITDRLRQIDSVLVNFSEETFWWLADGGLLAIVSIYVILHAHILVIRSEDCAQDLRKTYRAILELPLKPTNPGGEACCAWIGRRFTNLCVDFLSSARLLIAWSEDIPQGVIGVALVLRYAGPNGIGFAGISAIISTSKGVLIPVLQRLVLEYRKSQVARGLDDILGTQQKAFLEKFLATSPVSHERIRLQVEEPLRTMSSDLLKRLNVDLVAEMQKMRHKWLADGGEMIRCEVVASYLNQGVSTTNLFDLGHMTGHCKNAGFSAGQCKEVAGFSAQKCKEAGFSPSDCKEAGFSYSECKDADFSIQECIEAGFTPMQCKEAGFVAKQCKEAGFSARDFKDAGFSAVQCKIVGFEETLCQEAGYTAEEWNREPTARDFKDAGFSAKECNKEYFTAKECKEAGFSMYAIGEEFRAEQLRKAGFFAKDFKDAGANGYWLKKRGFSAKECKEAGLSAMECWEAGFNPLDFKDAGFSAMQCKIVGFEVAWCKEADYSVEELACEPTAQDYKDAGMSAKECREAGFSPEQCKEVGYSAKECKEAGCSAKECKDAGFSAVQCRIVGFEVRMCQEAGYSTEELTREPTAQDYKTEGCFSECREIGGFSAKQAKDAGFSLKEIELAGYSFKEAGNAGFSAIQLTYFGMMTSQYGKNGLARDRHSRNKSSCLTM</sequence>
<organism evidence="3 4">
    <name type="scientific">Durusdinium trenchii</name>
    <dbReference type="NCBI Taxonomy" id="1381693"/>
    <lineage>
        <taxon>Eukaryota</taxon>
        <taxon>Sar</taxon>
        <taxon>Alveolata</taxon>
        <taxon>Dinophyceae</taxon>
        <taxon>Suessiales</taxon>
        <taxon>Symbiodiniaceae</taxon>
        <taxon>Durusdinium</taxon>
    </lineage>
</organism>
<feature type="transmembrane region" description="Helical" evidence="1">
    <location>
        <begin position="174"/>
        <end position="193"/>
    </location>
</feature>
<feature type="transmembrane region" description="Helical" evidence="1">
    <location>
        <begin position="144"/>
        <end position="168"/>
    </location>
</feature>
<feature type="signal peptide" evidence="2">
    <location>
        <begin position="1"/>
        <end position="22"/>
    </location>
</feature>
<protein>
    <submittedName>
        <fullName evidence="3">Uncharacterized protein</fullName>
    </submittedName>
</protein>
<feature type="transmembrane region" description="Helical" evidence="1">
    <location>
        <begin position="369"/>
        <end position="393"/>
    </location>
</feature>